<evidence type="ECO:0000256" key="1">
    <source>
        <dbReference type="SAM" id="Phobius"/>
    </source>
</evidence>
<dbReference type="EMBL" id="KF900965">
    <property type="protein sequence ID" value="AIF13169.1"/>
    <property type="molecule type" value="Genomic_DNA"/>
</dbReference>
<reference evidence="2" key="1">
    <citation type="journal article" date="2014" name="Genome Biol. Evol.">
        <title>Pangenome evidence for extensive interdomain horizontal transfer affecting lineage core and shell genes in uncultured planktonic thaumarchaeota and euryarchaeota.</title>
        <authorList>
            <person name="Deschamps P."/>
            <person name="Zivanovic Y."/>
            <person name="Moreira D."/>
            <person name="Rodriguez-Valera F."/>
            <person name="Lopez-Garcia P."/>
        </authorList>
    </citation>
    <scope>NUCLEOTIDE SEQUENCE</scope>
</reference>
<sequence>MKLYPYLLILLILAGNASAECKEKECMTTEYKFQQDEGTWHTFYYNEVFNIGTNWYIIFDYPSGKNDDNISFEFATGLSKVHVYDPDKGTDSISFPGSSFTEEIFNLELYVNITGPDGSDGEFVLNIHVNKPPADDMLYLWGGMTVFWVAIGSYVLYLSNKLNELNSKVEKK</sequence>
<keyword evidence="1" id="KW-0812">Transmembrane</keyword>
<organism evidence="2">
    <name type="scientific">uncultured marine group II/III euryarchaeote KM3_60_A11</name>
    <dbReference type="NCBI Taxonomy" id="1456469"/>
    <lineage>
        <taxon>Archaea</taxon>
        <taxon>Methanobacteriati</taxon>
        <taxon>Methanobacteriota</taxon>
        <taxon>environmental samples</taxon>
    </lineage>
</organism>
<keyword evidence="1" id="KW-0472">Membrane</keyword>
<feature type="transmembrane region" description="Helical" evidence="1">
    <location>
        <begin position="138"/>
        <end position="158"/>
    </location>
</feature>
<protein>
    <submittedName>
        <fullName evidence="2">Uncharacterized protein</fullName>
    </submittedName>
</protein>
<accession>A0A075HB35</accession>
<proteinExistence type="predicted"/>
<name>A0A075HB35_9EURY</name>
<evidence type="ECO:0000313" key="2">
    <source>
        <dbReference type="EMBL" id="AIF13169.1"/>
    </source>
</evidence>
<dbReference type="NCBIfam" id="TIGR04391">
    <property type="entry name" value="CcmD_alt_fam"/>
    <property type="match status" value="1"/>
</dbReference>
<keyword evidence="1" id="KW-1133">Transmembrane helix</keyword>
<dbReference type="InterPro" id="IPR030888">
    <property type="entry name" value="Put_ccm"/>
</dbReference>
<dbReference type="AlphaFoldDB" id="A0A075HB35"/>